<proteinExistence type="inferred from homology"/>
<keyword evidence="8" id="KW-0653">Protein transport</keyword>
<sequence length="247" mass="27108">MKSVFKWGFVCLIVFVVFLIVKLPAAQVISRVQLPSEVTVHGVSGTIWNGHAASVSVQGLPIHDVNWQLAFLPLLTGTANLDVQAGNIREVEDIAFDGHISISNGRLQGEDVQVFLPTSLVITSLPLPIPVNASGRFKIALKEVDYTEHCQALEGQGLWLKAKVQGTQQEIDLGNFESSLKCENEEVVMTINEPNSFGLSAVAHIPSSLEFRINGRFKPNENLPTEVHQAAQFFGKKDAQGYYPVKF</sequence>
<name>A0A857JKZ7_9ALTE</name>
<comment type="subcellular location">
    <subcellularLocation>
        <location evidence="1">Cell inner membrane</location>
    </subcellularLocation>
</comment>
<evidence type="ECO:0000256" key="5">
    <source>
        <dbReference type="ARBA" id="ARBA00022475"/>
    </source>
</evidence>
<evidence type="ECO:0000256" key="10">
    <source>
        <dbReference type="ARBA" id="ARBA00030772"/>
    </source>
</evidence>
<dbReference type="Proteomes" id="UP000464524">
    <property type="component" value="Chromosome"/>
</dbReference>
<keyword evidence="9" id="KW-0472">Membrane</keyword>
<keyword evidence="5" id="KW-1003">Cell membrane</keyword>
<evidence type="ECO:0000256" key="2">
    <source>
        <dbReference type="ARBA" id="ARBA00007208"/>
    </source>
</evidence>
<reference evidence="11 12" key="1">
    <citation type="submission" date="2019-12" db="EMBL/GenBank/DDBJ databases">
        <title>Genome sequencing and assembly of endphytes of Porphyra tenera.</title>
        <authorList>
            <person name="Park J.M."/>
            <person name="Shin R."/>
            <person name="Jo S.H."/>
        </authorList>
    </citation>
    <scope>NUCLEOTIDE SEQUENCE [LARGE SCALE GENOMIC DNA]</scope>
    <source>
        <strain evidence="11 12">GPM4</strain>
    </source>
</reference>
<protein>
    <recommendedName>
        <fullName evidence="3">Type II secretion system protein N</fullName>
    </recommendedName>
    <alternativeName>
        <fullName evidence="10">General secretion pathway protein N</fullName>
    </alternativeName>
</protein>
<comment type="similarity">
    <text evidence="2">Belongs to the GSP N family.</text>
</comment>
<keyword evidence="7" id="KW-0812">Transmembrane</keyword>
<evidence type="ECO:0000256" key="6">
    <source>
        <dbReference type="ARBA" id="ARBA00022519"/>
    </source>
</evidence>
<dbReference type="GO" id="GO:0005886">
    <property type="term" value="C:plasma membrane"/>
    <property type="evidence" value="ECO:0007669"/>
    <property type="project" value="UniProtKB-SubCell"/>
</dbReference>
<evidence type="ECO:0000313" key="11">
    <source>
        <dbReference type="EMBL" id="QHJ12216.1"/>
    </source>
</evidence>
<organism evidence="11 12">
    <name type="scientific">Paraglaciecola mesophila</name>
    <dbReference type="NCBI Taxonomy" id="197222"/>
    <lineage>
        <taxon>Bacteria</taxon>
        <taxon>Pseudomonadati</taxon>
        <taxon>Pseudomonadota</taxon>
        <taxon>Gammaproteobacteria</taxon>
        <taxon>Alteromonadales</taxon>
        <taxon>Alteromonadaceae</taxon>
        <taxon>Paraglaciecola</taxon>
    </lineage>
</organism>
<evidence type="ECO:0000256" key="7">
    <source>
        <dbReference type="ARBA" id="ARBA00022692"/>
    </source>
</evidence>
<gene>
    <name evidence="11" type="ORF">FX988_02467</name>
</gene>
<dbReference type="InterPro" id="IPR022792">
    <property type="entry name" value="T2SS_protein-GspN"/>
</dbReference>
<keyword evidence="12" id="KW-1185">Reference proteome</keyword>
<evidence type="ECO:0000256" key="3">
    <source>
        <dbReference type="ARBA" id="ARBA00021563"/>
    </source>
</evidence>
<dbReference type="AlphaFoldDB" id="A0A857JKZ7"/>
<dbReference type="GO" id="GO:0015628">
    <property type="term" value="P:protein secretion by the type II secretion system"/>
    <property type="evidence" value="ECO:0007669"/>
    <property type="project" value="InterPro"/>
</dbReference>
<dbReference type="Pfam" id="PF01203">
    <property type="entry name" value="T2SSN"/>
    <property type="match status" value="1"/>
</dbReference>
<evidence type="ECO:0000256" key="4">
    <source>
        <dbReference type="ARBA" id="ARBA00022448"/>
    </source>
</evidence>
<dbReference type="OrthoDB" id="6118198at2"/>
<keyword evidence="6" id="KW-0997">Cell inner membrane</keyword>
<evidence type="ECO:0000256" key="9">
    <source>
        <dbReference type="ARBA" id="ARBA00023136"/>
    </source>
</evidence>
<accession>A0A857JKZ7</accession>
<evidence type="ECO:0000256" key="8">
    <source>
        <dbReference type="ARBA" id="ARBA00022927"/>
    </source>
</evidence>
<dbReference type="KEGG" id="pmes:FX988_02467"/>
<dbReference type="EMBL" id="CP047656">
    <property type="protein sequence ID" value="QHJ12216.1"/>
    <property type="molecule type" value="Genomic_DNA"/>
</dbReference>
<evidence type="ECO:0000313" key="12">
    <source>
        <dbReference type="Proteomes" id="UP000464524"/>
    </source>
</evidence>
<keyword evidence="4" id="KW-0813">Transport</keyword>
<evidence type="ECO:0000256" key="1">
    <source>
        <dbReference type="ARBA" id="ARBA00004533"/>
    </source>
</evidence>
<dbReference type="RefSeq" id="WP_160180147.1">
    <property type="nucleotide sequence ID" value="NZ_CP047656.1"/>
</dbReference>
<dbReference type="GO" id="GO:0015627">
    <property type="term" value="C:type II protein secretion system complex"/>
    <property type="evidence" value="ECO:0007669"/>
    <property type="project" value="InterPro"/>
</dbReference>